<dbReference type="Proteomes" id="UP000706031">
    <property type="component" value="Unassembled WGS sequence"/>
</dbReference>
<gene>
    <name evidence="2" type="ORF">H7T88_12425</name>
</gene>
<accession>A0ABS7KIX7</accession>
<dbReference type="InterPro" id="IPR008719">
    <property type="entry name" value="N2O_reductase_NosL"/>
</dbReference>
<feature type="compositionally biased region" description="Basic and acidic residues" evidence="1">
    <location>
        <begin position="164"/>
        <end position="205"/>
    </location>
</feature>
<comment type="caution">
    <text evidence="2">The sequence shown here is derived from an EMBL/GenBank/DDBJ whole genome shotgun (WGS) entry which is preliminary data.</text>
</comment>
<sequence length="205" mass="22827">MEKMNKRWILAMVLLLGTVMLTACGQKYAAVPINEDVDICAICNMQVKDDAFATQLTTKDGKNFKFDDLGCMNEWKKENGTDNIGMDYVRDYNDKEWIEFNKATYVYDPSLRTPMAYGIVNFKDKASAEAFVAEQGVGKVMTADELASHDWTQNMDNMNMDGDGDGHGHGHDEGGTDQGSKHNMGEDMSKDMHQEGESKEGSGSH</sequence>
<proteinExistence type="predicted"/>
<reference evidence="2 3" key="1">
    <citation type="submission" date="2020-08" db="EMBL/GenBank/DDBJ databases">
        <title>Fungal Genomes of the International Space Station.</title>
        <authorList>
            <person name="Seuylemezian A."/>
            <person name="Singh N.K."/>
            <person name="Wood J."/>
            <person name="Venkateswaran K."/>
        </authorList>
    </citation>
    <scope>NUCLEOTIDE SEQUENCE [LARGE SCALE GENOMIC DNA]</scope>
    <source>
        <strain evidence="2 3">S/N-304-OC-R4</strain>
    </source>
</reference>
<evidence type="ECO:0000313" key="2">
    <source>
        <dbReference type="EMBL" id="MBY0204021.1"/>
    </source>
</evidence>
<dbReference type="Pfam" id="PF05573">
    <property type="entry name" value="NosL"/>
    <property type="match status" value="1"/>
</dbReference>
<dbReference type="SUPFAM" id="SSF160387">
    <property type="entry name" value="NosL/MerB-like"/>
    <property type="match status" value="1"/>
</dbReference>
<organism evidence="2 3">
    <name type="scientific">Paenibacillus cucumis</name>
    <name type="common">ex Kampfer et al. 2016</name>
    <dbReference type="NCBI Taxonomy" id="1776858"/>
    <lineage>
        <taxon>Bacteria</taxon>
        <taxon>Bacillati</taxon>
        <taxon>Bacillota</taxon>
        <taxon>Bacilli</taxon>
        <taxon>Bacillales</taxon>
        <taxon>Paenibacillaceae</taxon>
        <taxon>Paenibacillus</taxon>
    </lineage>
</organism>
<dbReference type="EMBL" id="JACLIC010000020">
    <property type="protein sequence ID" value="MBY0204021.1"/>
    <property type="molecule type" value="Genomic_DNA"/>
</dbReference>
<evidence type="ECO:0000256" key="1">
    <source>
        <dbReference type="SAM" id="MobiDB-lite"/>
    </source>
</evidence>
<name>A0ABS7KIX7_9BACL</name>
<dbReference type="PROSITE" id="PS51257">
    <property type="entry name" value="PROKAR_LIPOPROTEIN"/>
    <property type="match status" value="1"/>
</dbReference>
<protein>
    <submittedName>
        <fullName evidence="2">Nitrous oxide reductase accessory protein NosL</fullName>
    </submittedName>
</protein>
<evidence type="ECO:0000313" key="3">
    <source>
        <dbReference type="Proteomes" id="UP000706031"/>
    </source>
</evidence>
<feature type="region of interest" description="Disordered" evidence="1">
    <location>
        <begin position="153"/>
        <end position="205"/>
    </location>
</feature>
<keyword evidence="3" id="KW-1185">Reference proteome</keyword>
<dbReference type="Gene3D" id="3.30.70.2050">
    <property type="match status" value="1"/>
</dbReference>
<dbReference type="PANTHER" id="PTHR41247">
    <property type="entry name" value="HTH-TYPE TRANSCRIPTIONAL REPRESSOR YCNK"/>
    <property type="match status" value="1"/>
</dbReference>
<dbReference type="PANTHER" id="PTHR41247:SF1">
    <property type="entry name" value="HTH-TYPE TRANSCRIPTIONAL REPRESSOR YCNK"/>
    <property type="match status" value="1"/>
</dbReference>